<dbReference type="InterPro" id="IPR008441">
    <property type="entry name" value="AfumC-like_glycosyl_Trfase"/>
</dbReference>
<feature type="chain" id="PRO_5032865238" description="Alpha 1,4-glycosyltransferase domain-containing protein" evidence="1">
    <location>
        <begin position="19"/>
        <end position="363"/>
    </location>
</feature>
<keyword evidence="3" id="KW-1185">Reference proteome</keyword>
<protein>
    <recommendedName>
        <fullName evidence="4">Alpha 1,4-glycosyltransferase domain-containing protein</fullName>
    </recommendedName>
</protein>
<keyword evidence="1" id="KW-0732">Signal</keyword>
<dbReference type="OrthoDB" id="409543at2759"/>
<dbReference type="SUPFAM" id="SSF53448">
    <property type="entry name" value="Nucleotide-diphospho-sugar transferases"/>
    <property type="match status" value="1"/>
</dbReference>
<dbReference type="Proteomes" id="UP000604046">
    <property type="component" value="Unassembled WGS sequence"/>
</dbReference>
<dbReference type="EMBL" id="CAJNDS010000210">
    <property type="protein sequence ID" value="CAE7028657.1"/>
    <property type="molecule type" value="Genomic_DNA"/>
</dbReference>
<dbReference type="AlphaFoldDB" id="A0A812I8A7"/>
<gene>
    <name evidence="2" type="ORF">SNAT2548_LOCUS3436</name>
</gene>
<comment type="caution">
    <text evidence="2">The sequence shown here is derived from an EMBL/GenBank/DDBJ whole genome shotgun (WGS) entry which is preliminary data.</text>
</comment>
<evidence type="ECO:0000313" key="3">
    <source>
        <dbReference type="Proteomes" id="UP000604046"/>
    </source>
</evidence>
<dbReference type="Gene3D" id="3.90.550.20">
    <property type="match status" value="1"/>
</dbReference>
<accession>A0A812I8A7</accession>
<reference evidence="2" key="1">
    <citation type="submission" date="2021-02" db="EMBL/GenBank/DDBJ databases">
        <authorList>
            <person name="Dougan E. K."/>
            <person name="Rhodes N."/>
            <person name="Thang M."/>
            <person name="Chan C."/>
        </authorList>
    </citation>
    <scope>NUCLEOTIDE SEQUENCE</scope>
</reference>
<feature type="signal peptide" evidence="1">
    <location>
        <begin position="1"/>
        <end position="18"/>
    </location>
</feature>
<evidence type="ECO:0000256" key="1">
    <source>
        <dbReference type="SAM" id="SignalP"/>
    </source>
</evidence>
<dbReference type="Pfam" id="PF05704">
    <property type="entry name" value="Caps_synth"/>
    <property type="match status" value="1"/>
</dbReference>
<organism evidence="2 3">
    <name type="scientific">Symbiodinium natans</name>
    <dbReference type="NCBI Taxonomy" id="878477"/>
    <lineage>
        <taxon>Eukaryota</taxon>
        <taxon>Sar</taxon>
        <taxon>Alveolata</taxon>
        <taxon>Dinophyceae</taxon>
        <taxon>Suessiales</taxon>
        <taxon>Symbiodiniaceae</taxon>
        <taxon>Symbiodinium</taxon>
    </lineage>
</organism>
<sequence length="363" mass="41078">MRALFVAVFLVSRQLVVAVRPPPEVASRRSFTNLVKETDAWAARISSATENKTRCEEIVSELTAERAVPKKRLDIHTGVIFPHDTFNEKWRDPERKLRLTPLSFLATQNLGSLKLRFWTTLEPSHPLMEEIFGPILRIPALARSIQVSKFDMDREAAKAFPNQNNLSKALLDAYRSHVDPGSMSDLMRAVILNNYGGAWVDSDVLLIRDMAPIMAEDWAYFGKPDFVNGAVMSTSRPRSPFMQNYLLAVVGHGIPMFHERYYQFGPRILTALKKNAEEAHNTGFFHVLPPCFFDPHFQHTGRPPPAEIFFAEVASGSDIASKRPGSTSHAAFAYHWHNGWEFPIRPGSLADELEQIYRSLLSM</sequence>
<evidence type="ECO:0008006" key="4">
    <source>
        <dbReference type="Google" id="ProtNLM"/>
    </source>
</evidence>
<name>A0A812I8A7_9DINO</name>
<evidence type="ECO:0000313" key="2">
    <source>
        <dbReference type="EMBL" id="CAE7028657.1"/>
    </source>
</evidence>
<dbReference type="GO" id="GO:0016757">
    <property type="term" value="F:glycosyltransferase activity"/>
    <property type="evidence" value="ECO:0007669"/>
    <property type="project" value="InterPro"/>
</dbReference>
<proteinExistence type="predicted"/>
<dbReference type="InterPro" id="IPR029044">
    <property type="entry name" value="Nucleotide-diphossugar_trans"/>
</dbReference>